<dbReference type="GO" id="GO:0030170">
    <property type="term" value="F:pyridoxal phosphate binding"/>
    <property type="evidence" value="ECO:0007669"/>
    <property type="project" value="TreeGrafter"/>
</dbReference>
<dbReference type="GO" id="GO:0004375">
    <property type="term" value="F:glycine dehydrogenase (decarboxylating) activity"/>
    <property type="evidence" value="ECO:0007669"/>
    <property type="project" value="UniProtKB-EC"/>
</dbReference>
<dbReference type="NCBIfam" id="NF003346">
    <property type="entry name" value="PRK04366.1"/>
    <property type="match status" value="1"/>
</dbReference>
<accession>A0A8J3CYM9</accession>
<keyword evidence="6 8" id="KW-0560">Oxidoreductase</keyword>
<dbReference type="FunFam" id="3.40.640.10:FF:000007">
    <property type="entry name" value="glycine dehydrogenase (Decarboxylating), mitochondrial"/>
    <property type="match status" value="1"/>
</dbReference>
<dbReference type="Gene3D" id="3.90.1150.10">
    <property type="entry name" value="Aspartate Aminotransferase, domain 1"/>
    <property type="match status" value="2"/>
</dbReference>
<comment type="caution">
    <text evidence="12">The sequence shown here is derived from an EMBL/GenBank/DDBJ whole genome shotgun (WGS) entry which is preliminary data.</text>
</comment>
<evidence type="ECO:0000256" key="2">
    <source>
        <dbReference type="ARBA" id="ARBA00003788"/>
    </source>
</evidence>
<evidence type="ECO:0000259" key="11">
    <source>
        <dbReference type="Pfam" id="PF21478"/>
    </source>
</evidence>
<dbReference type="FunFam" id="3.40.640.10:FF:000005">
    <property type="entry name" value="Glycine dehydrogenase (decarboxylating), mitochondrial"/>
    <property type="match status" value="1"/>
</dbReference>
<sequence length="966" mass="105667">MKINLHPSTTFENRHNAPSVEEISAMLSAIGASSLSELIDQTIPKSIQLTKPMDLPAAQSEAEFLKDFKKLASKNKIYKSFIGLGYYDTIVPGVILRNILENPGWYTAYTPYQAEIAQGRLEALINFQTVVMELTGMEMANASLLDEATAAAEAMTMLHASKPREKKNANKFFVDEKIFPQTKDLLITRAEPIGIDLQIGPLSSLDLTDADLFGVLLQYPNMDGEAIDYTDLVASAKENHVFTAFASDLLALTLLKSPGEMGADVVVGTSQRFGVPMGYGGPHAAFFATKDAFKRQVPGRIIGVSVDRDGNKAYRMALQTREQHIKREKATSNICTAQVLLAVMAGMYAVYHGPKGLKEIALRTHGLAKITLQALKAMGFDGVSESFFDTIGIKTDEVQQSKIKAFALSAEMNFRYENGAIFLSFDEAKTLEDVKAVVEVFAKSTDKKVSVDFDSLVEGLTLELPASLARTSKYLTHPVFNQNHAEHEMLRYIKRLEAKDLSLVHSMISLGSCTMKLNATTEMIPVTWPEFGQLHPFAPQDQAAGYYELFQNLRNWLTEITGFADTSLQPNSGAQGEYAGLMVIRAYHMSRGDHHRNIALIPTSAHGTNPASAVMAGMKVVLVKCDEKGNIDVADLKEKAELHKNELASLMVTYPSTHGVFEEAIQEICQIIHVNGGQVYMDGANMNAQVGLTSPGMIGADVCHLNLHKTFCIPHGGGGPGMGPICVAKHLAPFLPGNPVVKTGGTEAITSISAAPFGSASILPISYAYIAMMGGEGLTNATKLAILNANYMKARLEAHYPILYTGANGRAAHEMILDCRSFKDFGVEVEDIAKRLMDYGFHAPTVSFPVAGTLMIEPTESETKAELDRFCDAMIAIREEIQEIQDGVADKQNNVLKNAPHTANLALADAWDFPYSREKAVYPLPYVRTNKFWPTVRRIDSAFGDRNLVCSCIPVEEYATDSVIEK</sequence>
<dbReference type="NCBIfam" id="TIGR00461">
    <property type="entry name" value="gcvP"/>
    <property type="match status" value="1"/>
</dbReference>
<gene>
    <name evidence="8 12" type="primary">gcvP</name>
    <name evidence="12" type="ORF">GCM10008106_27960</name>
</gene>
<dbReference type="InterPro" id="IPR015421">
    <property type="entry name" value="PyrdxlP-dep_Trfase_major"/>
</dbReference>
<comment type="subunit">
    <text evidence="4 8">The glycine cleavage system is composed of four proteins: P, T, L and H.</text>
</comment>
<evidence type="ECO:0000256" key="6">
    <source>
        <dbReference type="ARBA" id="ARBA00023002"/>
    </source>
</evidence>
<dbReference type="Gene3D" id="3.40.640.10">
    <property type="entry name" value="Type I PLP-dependent aspartate aminotransferase-like (Major domain)"/>
    <property type="match status" value="2"/>
</dbReference>
<dbReference type="InterPro" id="IPR015422">
    <property type="entry name" value="PyrdxlP-dep_Trfase_small"/>
</dbReference>
<evidence type="ECO:0000256" key="5">
    <source>
        <dbReference type="ARBA" id="ARBA00022898"/>
    </source>
</evidence>
<dbReference type="FunFam" id="3.90.1150.10:FF:000007">
    <property type="entry name" value="Glycine dehydrogenase (decarboxylating), mitochondrial"/>
    <property type="match status" value="1"/>
</dbReference>
<dbReference type="GO" id="GO:0005960">
    <property type="term" value="C:glycine cleavage complex"/>
    <property type="evidence" value="ECO:0007669"/>
    <property type="project" value="TreeGrafter"/>
</dbReference>
<dbReference type="RefSeq" id="WP_189583858.1">
    <property type="nucleotide sequence ID" value="NZ_BMYF01000018.1"/>
</dbReference>
<dbReference type="InterPro" id="IPR049315">
    <property type="entry name" value="GDC-P_N"/>
</dbReference>
<dbReference type="Pfam" id="PF21478">
    <property type="entry name" value="GcvP2_C"/>
    <property type="match status" value="1"/>
</dbReference>
<comment type="function">
    <text evidence="2 8">The glycine cleavage system catalyzes the degradation of glycine. The P protein binds the alpha-amino group of glycine through its pyridoxal phosphate cofactor; CO(2) is released and the remaining methylamine moiety is then transferred to the lipoamide cofactor of the H protein.</text>
</comment>
<dbReference type="InterPro" id="IPR020581">
    <property type="entry name" value="GDC_P"/>
</dbReference>
<dbReference type="InterPro" id="IPR049316">
    <property type="entry name" value="GDC-P_C"/>
</dbReference>
<evidence type="ECO:0000256" key="7">
    <source>
        <dbReference type="ARBA" id="ARBA00049026"/>
    </source>
</evidence>
<feature type="domain" description="Glycine cleavage system P-protein N-terminal" evidence="10">
    <location>
        <begin position="464"/>
        <end position="738"/>
    </location>
</feature>
<name>A0A8J3CYM9_9BACT</name>
<evidence type="ECO:0000256" key="9">
    <source>
        <dbReference type="PIRSR" id="PIRSR603437-50"/>
    </source>
</evidence>
<dbReference type="GO" id="GO:0019464">
    <property type="term" value="P:glycine decarboxylation via glycine cleavage system"/>
    <property type="evidence" value="ECO:0007669"/>
    <property type="project" value="UniProtKB-UniRule"/>
</dbReference>
<evidence type="ECO:0000313" key="12">
    <source>
        <dbReference type="EMBL" id="GHB45383.1"/>
    </source>
</evidence>
<feature type="modified residue" description="N6-(pyridoxal phosphate)lysine" evidence="8 9">
    <location>
        <position position="709"/>
    </location>
</feature>
<dbReference type="PANTHER" id="PTHR11773">
    <property type="entry name" value="GLYCINE DEHYDROGENASE, DECARBOXYLATING"/>
    <property type="match status" value="1"/>
</dbReference>
<dbReference type="AlphaFoldDB" id="A0A8J3CYM9"/>
<dbReference type="PANTHER" id="PTHR11773:SF1">
    <property type="entry name" value="GLYCINE DEHYDROGENASE (DECARBOXYLATING), MITOCHONDRIAL"/>
    <property type="match status" value="1"/>
</dbReference>
<feature type="domain" description="Glycine dehydrogenase C-terminal" evidence="11">
    <location>
        <begin position="781"/>
        <end position="901"/>
    </location>
</feature>
<dbReference type="SUPFAM" id="SSF53383">
    <property type="entry name" value="PLP-dependent transferases"/>
    <property type="match status" value="2"/>
</dbReference>
<evidence type="ECO:0000256" key="1">
    <source>
        <dbReference type="ARBA" id="ARBA00001933"/>
    </source>
</evidence>
<keyword evidence="5 8" id="KW-0663">Pyridoxal phosphate</keyword>
<evidence type="ECO:0000259" key="10">
    <source>
        <dbReference type="Pfam" id="PF02347"/>
    </source>
</evidence>
<comment type="cofactor">
    <cofactor evidence="1 8 9">
        <name>pyridoxal 5'-phosphate</name>
        <dbReference type="ChEBI" id="CHEBI:597326"/>
    </cofactor>
</comment>
<evidence type="ECO:0000256" key="8">
    <source>
        <dbReference type="HAMAP-Rule" id="MF_00711"/>
    </source>
</evidence>
<evidence type="ECO:0000256" key="4">
    <source>
        <dbReference type="ARBA" id="ARBA00011690"/>
    </source>
</evidence>
<dbReference type="EMBL" id="BMYF01000018">
    <property type="protein sequence ID" value="GHB45383.1"/>
    <property type="molecule type" value="Genomic_DNA"/>
</dbReference>
<dbReference type="InterPro" id="IPR003437">
    <property type="entry name" value="GcvP"/>
</dbReference>
<dbReference type="HAMAP" id="MF_00711">
    <property type="entry name" value="GcvP"/>
    <property type="match status" value="1"/>
</dbReference>
<dbReference type="EC" id="1.4.4.2" evidence="8"/>
<organism evidence="12 13">
    <name type="scientific">Mongoliitalea lutea</name>
    <dbReference type="NCBI Taxonomy" id="849756"/>
    <lineage>
        <taxon>Bacteria</taxon>
        <taxon>Pseudomonadati</taxon>
        <taxon>Bacteroidota</taxon>
        <taxon>Cytophagia</taxon>
        <taxon>Cytophagales</taxon>
        <taxon>Cyclobacteriaceae</taxon>
        <taxon>Mongoliitalea</taxon>
    </lineage>
</organism>
<reference evidence="12" key="1">
    <citation type="journal article" date="2014" name="Int. J. Syst. Evol. Microbiol.">
        <title>Complete genome sequence of Corynebacterium casei LMG S-19264T (=DSM 44701T), isolated from a smear-ripened cheese.</title>
        <authorList>
            <consortium name="US DOE Joint Genome Institute (JGI-PGF)"/>
            <person name="Walter F."/>
            <person name="Albersmeier A."/>
            <person name="Kalinowski J."/>
            <person name="Ruckert C."/>
        </authorList>
    </citation>
    <scope>NUCLEOTIDE SEQUENCE</scope>
    <source>
        <strain evidence="12">KCTC 23224</strain>
    </source>
</reference>
<keyword evidence="13" id="KW-1185">Reference proteome</keyword>
<feature type="domain" description="Glycine cleavage system P-protein N-terminal" evidence="10">
    <location>
        <begin position="14"/>
        <end position="441"/>
    </location>
</feature>
<comment type="similarity">
    <text evidence="3 8">Belongs to the GcvP family.</text>
</comment>
<proteinExistence type="inferred from homology"/>
<reference evidence="12" key="2">
    <citation type="submission" date="2020-09" db="EMBL/GenBank/DDBJ databases">
        <authorList>
            <person name="Sun Q."/>
            <person name="Kim S."/>
        </authorList>
    </citation>
    <scope>NUCLEOTIDE SEQUENCE</scope>
    <source>
        <strain evidence="12">KCTC 23224</strain>
    </source>
</reference>
<evidence type="ECO:0000313" key="13">
    <source>
        <dbReference type="Proteomes" id="UP000642809"/>
    </source>
</evidence>
<dbReference type="CDD" id="cd00613">
    <property type="entry name" value="GDC-P"/>
    <property type="match status" value="2"/>
</dbReference>
<dbReference type="InterPro" id="IPR015424">
    <property type="entry name" value="PyrdxlP-dep_Trfase"/>
</dbReference>
<protein>
    <recommendedName>
        <fullName evidence="8">Glycine dehydrogenase (decarboxylating)</fullName>
        <ecNumber evidence="8">1.4.4.2</ecNumber>
    </recommendedName>
    <alternativeName>
        <fullName evidence="8">Glycine cleavage system P-protein</fullName>
    </alternativeName>
    <alternativeName>
        <fullName evidence="8">Glycine decarboxylase</fullName>
    </alternativeName>
    <alternativeName>
        <fullName evidence="8">Glycine dehydrogenase (aminomethyl-transferring)</fullName>
    </alternativeName>
</protein>
<dbReference type="GO" id="GO:0005829">
    <property type="term" value="C:cytosol"/>
    <property type="evidence" value="ECO:0007669"/>
    <property type="project" value="TreeGrafter"/>
</dbReference>
<dbReference type="Pfam" id="PF02347">
    <property type="entry name" value="GDC-P"/>
    <property type="match status" value="2"/>
</dbReference>
<evidence type="ECO:0000256" key="3">
    <source>
        <dbReference type="ARBA" id="ARBA00010756"/>
    </source>
</evidence>
<comment type="catalytic activity">
    <reaction evidence="7 8">
        <text>N(6)-[(R)-lipoyl]-L-lysyl-[glycine-cleavage complex H protein] + glycine + H(+) = N(6)-[(R)-S(8)-aminomethyldihydrolipoyl]-L-lysyl-[glycine-cleavage complex H protein] + CO2</text>
        <dbReference type="Rhea" id="RHEA:24304"/>
        <dbReference type="Rhea" id="RHEA-COMP:10494"/>
        <dbReference type="Rhea" id="RHEA-COMP:10495"/>
        <dbReference type="ChEBI" id="CHEBI:15378"/>
        <dbReference type="ChEBI" id="CHEBI:16526"/>
        <dbReference type="ChEBI" id="CHEBI:57305"/>
        <dbReference type="ChEBI" id="CHEBI:83099"/>
        <dbReference type="ChEBI" id="CHEBI:83143"/>
        <dbReference type="EC" id="1.4.4.2"/>
    </reaction>
</comment>
<dbReference type="GO" id="GO:0016594">
    <property type="term" value="F:glycine binding"/>
    <property type="evidence" value="ECO:0007669"/>
    <property type="project" value="TreeGrafter"/>
</dbReference>
<dbReference type="Proteomes" id="UP000642809">
    <property type="component" value="Unassembled WGS sequence"/>
</dbReference>